<accession>A0A1G9SUP3</accession>
<dbReference type="STRING" id="633440.SAMN05421869_14268"/>
<sequence>MAGDRASHDKYGLGRIIAVEQDVAVIVDFGTETYRIAAPYPKLVKL</sequence>
<proteinExistence type="predicted"/>
<dbReference type="AlphaFoldDB" id="A0A1G9SUP3"/>
<name>A0A1G9SUP3_9ACTN</name>
<organism evidence="1 2">
    <name type="scientific">Nonomuraea jiangxiensis</name>
    <dbReference type="NCBI Taxonomy" id="633440"/>
    <lineage>
        <taxon>Bacteria</taxon>
        <taxon>Bacillati</taxon>
        <taxon>Actinomycetota</taxon>
        <taxon>Actinomycetes</taxon>
        <taxon>Streptosporangiales</taxon>
        <taxon>Streptosporangiaceae</taxon>
        <taxon>Nonomuraea</taxon>
    </lineage>
</organism>
<reference evidence="1 2" key="1">
    <citation type="submission" date="2016-10" db="EMBL/GenBank/DDBJ databases">
        <authorList>
            <person name="de Groot N.N."/>
        </authorList>
    </citation>
    <scope>NUCLEOTIDE SEQUENCE [LARGE SCALE GENOMIC DNA]</scope>
    <source>
        <strain evidence="1 2">CGMCC 4.6533</strain>
    </source>
</reference>
<keyword evidence="2" id="KW-1185">Reference proteome</keyword>
<protein>
    <submittedName>
        <fullName evidence="1">Uncharacterized protein</fullName>
    </submittedName>
</protein>
<gene>
    <name evidence="1" type="ORF">SAMN05421869_14268</name>
</gene>
<evidence type="ECO:0000313" key="2">
    <source>
        <dbReference type="Proteomes" id="UP000199202"/>
    </source>
</evidence>
<dbReference type="Proteomes" id="UP000199202">
    <property type="component" value="Unassembled WGS sequence"/>
</dbReference>
<evidence type="ECO:0000313" key="1">
    <source>
        <dbReference type="EMBL" id="SDM39150.1"/>
    </source>
</evidence>
<dbReference type="EMBL" id="FNDJ01000042">
    <property type="protein sequence ID" value="SDM39150.1"/>
    <property type="molecule type" value="Genomic_DNA"/>
</dbReference>